<organism evidence="2 3">
    <name type="scientific">Candidatus Desulfatibia profunda</name>
    <dbReference type="NCBI Taxonomy" id="2841695"/>
    <lineage>
        <taxon>Bacteria</taxon>
        <taxon>Pseudomonadati</taxon>
        <taxon>Thermodesulfobacteriota</taxon>
        <taxon>Desulfobacteria</taxon>
        <taxon>Desulfobacterales</taxon>
        <taxon>Desulfobacterales incertae sedis</taxon>
        <taxon>Candidatus Desulfatibia</taxon>
    </lineage>
</organism>
<gene>
    <name evidence="2" type="ORF">H8E23_13175</name>
</gene>
<protein>
    <submittedName>
        <fullName evidence="2">Damage-inducible protein DinB</fullName>
    </submittedName>
</protein>
<evidence type="ECO:0000313" key="2">
    <source>
        <dbReference type="EMBL" id="MBC8362337.1"/>
    </source>
</evidence>
<proteinExistence type="predicted"/>
<dbReference type="AlphaFoldDB" id="A0A8J6NU19"/>
<dbReference type="EMBL" id="JACNJH010000182">
    <property type="protein sequence ID" value="MBC8362337.1"/>
    <property type="molecule type" value="Genomic_DNA"/>
</dbReference>
<dbReference type="Proteomes" id="UP000603434">
    <property type="component" value="Unassembled WGS sequence"/>
</dbReference>
<dbReference type="SUPFAM" id="SSF109854">
    <property type="entry name" value="DinB/YfiT-like putative metalloenzymes"/>
    <property type="match status" value="1"/>
</dbReference>
<accession>A0A8J6NU19</accession>
<comment type="caution">
    <text evidence="2">The sequence shown here is derived from an EMBL/GenBank/DDBJ whole genome shotgun (WGS) entry which is preliminary data.</text>
</comment>
<name>A0A8J6NU19_9BACT</name>
<dbReference type="InterPro" id="IPR034660">
    <property type="entry name" value="DinB/YfiT-like"/>
</dbReference>
<evidence type="ECO:0000313" key="3">
    <source>
        <dbReference type="Proteomes" id="UP000603434"/>
    </source>
</evidence>
<dbReference type="Gene3D" id="1.20.120.450">
    <property type="entry name" value="dinb family like domain"/>
    <property type="match status" value="1"/>
</dbReference>
<feature type="region of interest" description="Disordered" evidence="1">
    <location>
        <begin position="183"/>
        <end position="202"/>
    </location>
</feature>
<evidence type="ECO:0000256" key="1">
    <source>
        <dbReference type="SAM" id="MobiDB-lite"/>
    </source>
</evidence>
<sequence>MEYQFLVDTYDTERLKTLGVWSMFKAEDLLVRPHPFEQKDRNPLEHMVHQCLSENKWFCNMFGIDVAANPLPAEETRLEFIKRYAEDSGKRLAVLRAKDKTWWEQEVAFFDARRLRTWIMLRRLAHTAHHRGEQTAILRMLGRSVYSVYGPSADTGGLPQNNAQTIYAYPDIKSLIEGESKGGLKAHLPGPGNKACTERPGL</sequence>
<reference evidence="2 3" key="1">
    <citation type="submission" date="2020-08" db="EMBL/GenBank/DDBJ databases">
        <title>Bridging the membrane lipid divide: bacteria of the FCB group superphylum have the potential to synthesize archaeal ether lipids.</title>
        <authorList>
            <person name="Villanueva L."/>
            <person name="Von Meijenfeldt F.A.B."/>
            <person name="Westbye A.B."/>
            <person name="Yadav S."/>
            <person name="Hopmans E.C."/>
            <person name="Dutilh B.E."/>
            <person name="Sinninghe Damste J.S."/>
        </authorList>
    </citation>
    <scope>NUCLEOTIDE SEQUENCE [LARGE SCALE GENOMIC DNA]</scope>
    <source>
        <strain evidence="2">NIOZ-UU30</strain>
    </source>
</reference>